<dbReference type="AlphaFoldDB" id="A0A4Y6I5W1"/>
<gene>
    <name evidence="2" type="ORF">FIV53_01725</name>
</gene>
<keyword evidence="3" id="KW-1185">Reference proteome</keyword>
<dbReference type="RefSeq" id="WP_208664593.1">
    <property type="nucleotide sequence ID" value="NZ_CP041147.1"/>
</dbReference>
<proteinExistence type="predicted"/>
<dbReference type="Proteomes" id="UP000315201">
    <property type="component" value="Chromosome"/>
</dbReference>
<evidence type="ECO:0000313" key="3">
    <source>
        <dbReference type="Proteomes" id="UP000315201"/>
    </source>
</evidence>
<dbReference type="EMBL" id="CP041147">
    <property type="protein sequence ID" value="QDF65014.1"/>
    <property type="molecule type" value="Genomic_DNA"/>
</dbReference>
<protein>
    <submittedName>
        <fullName evidence="2">Uncharacterized protein</fullName>
    </submittedName>
</protein>
<evidence type="ECO:0000256" key="1">
    <source>
        <dbReference type="SAM" id="SignalP"/>
    </source>
</evidence>
<reference evidence="2 3" key="1">
    <citation type="submission" date="2019-06" db="EMBL/GenBank/DDBJ databases">
        <title>Mycoplasma nasistruthionis sp. nov. str Ms03.</title>
        <authorList>
            <person name="Botes A."/>
        </authorList>
    </citation>
    <scope>NUCLEOTIDE SEQUENCE [LARGE SCALE GENOMIC DNA]</scope>
    <source>
        <strain evidence="2 3">Ms03</strain>
    </source>
</reference>
<feature type="signal peptide" evidence="1">
    <location>
        <begin position="1"/>
        <end position="20"/>
    </location>
</feature>
<evidence type="ECO:0000313" key="2">
    <source>
        <dbReference type="EMBL" id="QDF65014.1"/>
    </source>
</evidence>
<keyword evidence="1" id="KW-0732">Signal</keyword>
<feature type="chain" id="PRO_5021242825" evidence="1">
    <location>
        <begin position="21"/>
        <end position="582"/>
    </location>
</feature>
<organism evidence="2 3">
    <name type="scientific">Mycoplasma nasistruthionis</name>
    <dbReference type="NCBI Taxonomy" id="353852"/>
    <lineage>
        <taxon>Bacteria</taxon>
        <taxon>Bacillati</taxon>
        <taxon>Mycoplasmatota</taxon>
        <taxon>Mollicutes</taxon>
        <taxon>Mycoplasmataceae</taxon>
        <taxon>Mycoplasma</taxon>
    </lineage>
</organism>
<accession>A0A4Y6I5W1</accession>
<name>A0A4Y6I5W1_9MOLU</name>
<sequence length="582" mass="67736">MKKITKHFLILLSVTTASVAAVSYAFFNKNGLYKTKFLDKQKLIENSMNLNLDASYNQLNAYDNLLDFQNSADINIYYSRYGIQNFYNMIRMAMLAQTETHFIYSSDIVFQSKLNKEELQNFLINKKAFDPNKSQEENIRNYSRSKVIDVEKNLDGYDYKYEFERIIKQNPDKKINVWFNSEIIKEDISVITELLQYPNVVLNGLEDSNVIAFHLYNYWLPQAKSALYDEQTKKWSNSSSSIYNRVSQYILPTDLATDYNIHRYNLFFSDNYHVDLLNKEGLLHIYPFFKSDPTLTIKDKLFATRDKNNKRLSTHWSKITGLDWKQDRDKVASNKALNNKPGLIVLGTAENNDFDFYATVVKLYSDQYNIYYKGHPGHNSTSDDIVKKISSHQEFSFYNYLTNKTEKYVLPENNIADILESQIPSEELTSDHAVEENGLYFEKWALADPSTSAAKGIFNKINTPQDFVVLFLKNESKIATDTINETVWNDYIQETLVNFVINNIQITEPQDTSNLEQWNANLTIIDPKGILSLVKIVEINNMLKLLLYIKLLNKQKAESYDSAFTIKFLVVVLCMVWNLNMK</sequence>